<dbReference type="EMBL" id="KN846974">
    <property type="protein sequence ID" value="KIW76720.1"/>
    <property type="molecule type" value="Genomic_DNA"/>
</dbReference>
<dbReference type="GO" id="GO:0005524">
    <property type="term" value="F:ATP binding"/>
    <property type="evidence" value="ECO:0007669"/>
    <property type="project" value="InterPro"/>
</dbReference>
<dbReference type="Proteomes" id="UP000053029">
    <property type="component" value="Unassembled WGS sequence"/>
</dbReference>
<dbReference type="PANTHER" id="PTHR48011">
    <property type="entry name" value="CCR4-NOT TRANSCRIPTIONAL COMPLEX SUBUNIT CAF120-RELATED"/>
    <property type="match status" value="1"/>
</dbReference>
<dbReference type="SUPFAM" id="SSF56112">
    <property type="entry name" value="Protein kinase-like (PK-like)"/>
    <property type="match status" value="1"/>
</dbReference>
<evidence type="ECO:0000313" key="3">
    <source>
        <dbReference type="Proteomes" id="UP000053029"/>
    </source>
</evidence>
<proteinExistence type="predicted"/>
<sequence>MSSICYNTQRNASSLEVMLLEKENEILHIAAQCLNVNVSACKLSDVADWNHCSFNLRVPIHVDWKGLERVLFRVPLPYKIGEDLLPGNMDEKVRCEAAIYIYIHQHCPDVPIPMLLGFGVSTGIDFTPLENASFLCLLYRWLADQLRTVVGIPLASPFVANRRTSTLCVGYIVLEYIERGQMLSETFNSQICDPSRRWDQFKDLSRIMGYISLSKRPLTLQLQALENEDIPTGNDRLRTYECTESYVLDLLAYRDSRLLHQPNSMNDEKDGRRQMSAVGLTRSIMPLVHQPQDRTRPGFPRSHGSATVQQSNIFVNEWWQVENLIGLEWACSHPSEMLRPPYLLTGEKVDCLYGKTQLDRFCNAREEFMAEFRQQEMLLTSPSETTRSAMTDQIAAGLQYLHSKGVVHADVGWQNVIVVNEDTSDQDSCRLIDSEGCGVDGNAANSCYEWFSYRLATPRVSEQTDIFACGCLVYELVTDTPLYRDEYKDSRHRDHEVEQLYLANRFPDLANWPLRRVIHDCWHGHFNTMADMIQALNE</sequence>
<feature type="domain" description="Protein kinase" evidence="1">
    <location>
        <begin position="245"/>
        <end position="538"/>
    </location>
</feature>
<evidence type="ECO:0000259" key="1">
    <source>
        <dbReference type="PROSITE" id="PS50011"/>
    </source>
</evidence>
<dbReference type="Pfam" id="PF00069">
    <property type="entry name" value="Pkinase"/>
    <property type="match status" value="1"/>
</dbReference>
<name>A0A0D2GDF1_9EURO</name>
<dbReference type="GO" id="GO:0007165">
    <property type="term" value="P:signal transduction"/>
    <property type="evidence" value="ECO:0007669"/>
    <property type="project" value="TreeGrafter"/>
</dbReference>
<dbReference type="HOGENOM" id="CLU_506259_0_0_1"/>
<dbReference type="InterPro" id="IPR052751">
    <property type="entry name" value="Plant_MAPKKK"/>
</dbReference>
<dbReference type="AlphaFoldDB" id="A0A0D2GDF1"/>
<accession>A0A0D2GDF1</accession>
<dbReference type="GeneID" id="25308654"/>
<dbReference type="OrthoDB" id="3645574at2759"/>
<gene>
    <name evidence="2" type="ORF">Z517_09164</name>
</gene>
<dbReference type="STRING" id="1442368.A0A0D2GDF1"/>
<dbReference type="PROSITE" id="PS50011">
    <property type="entry name" value="PROTEIN_KINASE_DOM"/>
    <property type="match status" value="1"/>
</dbReference>
<evidence type="ECO:0000313" key="2">
    <source>
        <dbReference type="EMBL" id="KIW76720.1"/>
    </source>
</evidence>
<dbReference type="InterPro" id="IPR011009">
    <property type="entry name" value="Kinase-like_dom_sf"/>
</dbReference>
<protein>
    <recommendedName>
        <fullName evidence="1">Protein kinase domain-containing protein</fullName>
    </recommendedName>
</protein>
<dbReference type="PANTHER" id="PTHR48011:SF4">
    <property type="entry name" value="MITOGEN-ACTIVATED PROTEIN KINASE KINASE KINASE 19"/>
    <property type="match status" value="1"/>
</dbReference>
<dbReference type="GO" id="GO:0004672">
    <property type="term" value="F:protein kinase activity"/>
    <property type="evidence" value="ECO:0007669"/>
    <property type="project" value="InterPro"/>
</dbReference>
<dbReference type="VEuPathDB" id="FungiDB:Z517_09164"/>
<dbReference type="RefSeq" id="XP_013280528.1">
    <property type="nucleotide sequence ID" value="XM_013425074.1"/>
</dbReference>
<dbReference type="Gene3D" id="1.10.510.10">
    <property type="entry name" value="Transferase(Phosphotransferase) domain 1"/>
    <property type="match status" value="1"/>
</dbReference>
<dbReference type="InterPro" id="IPR000719">
    <property type="entry name" value="Prot_kinase_dom"/>
</dbReference>
<organism evidence="2 3">
    <name type="scientific">Fonsecaea pedrosoi CBS 271.37</name>
    <dbReference type="NCBI Taxonomy" id="1442368"/>
    <lineage>
        <taxon>Eukaryota</taxon>
        <taxon>Fungi</taxon>
        <taxon>Dikarya</taxon>
        <taxon>Ascomycota</taxon>
        <taxon>Pezizomycotina</taxon>
        <taxon>Eurotiomycetes</taxon>
        <taxon>Chaetothyriomycetidae</taxon>
        <taxon>Chaetothyriales</taxon>
        <taxon>Herpotrichiellaceae</taxon>
        <taxon>Fonsecaea</taxon>
    </lineage>
</organism>
<keyword evidence="3" id="KW-1185">Reference proteome</keyword>
<reference evidence="2 3" key="1">
    <citation type="submission" date="2015-01" db="EMBL/GenBank/DDBJ databases">
        <title>The Genome Sequence of Fonsecaea pedrosoi CBS 271.37.</title>
        <authorList>
            <consortium name="The Broad Institute Genomics Platform"/>
            <person name="Cuomo C."/>
            <person name="de Hoog S."/>
            <person name="Gorbushina A."/>
            <person name="Stielow B."/>
            <person name="Teixiera M."/>
            <person name="Abouelleil A."/>
            <person name="Chapman S.B."/>
            <person name="Priest M."/>
            <person name="Young S.K."/>
            <person name="Wortman J."/>
            <person name="Nusbaum C."/>
            <person name="Birren B."/>
        </authorList>
    </citation>
    <scope>NUCLEOTIDE SEQUENCE [LARGE SCALE GENOMIC DNA]</scope>
    <source>
        <strain evidence="2 3">CBS 271.37</strain>
    </source>
</reference>